<keyword evidence="2" id="KW-1185">Reference proteome</keyword>
<name>K9UD89_CHAP6</name>
<dbReference type="Proteomes" id="UP000010366">
    <property type="component" value="Chromosome"/>
</dbReference>
<dbReference type="AlphaFoldDB" id="K9UD89"/>
<accession>K9UD89</accession>
<reference evidence="1 2" key="1">
    <citation type="submission" date="2012-05" db="EMBL/GenBank/DDBJ databases">
        <title>Finished chromosome of genome of Chamaesiphon sp. PCC 6605.</title>
        <authorList>
            <consortium name="US DOE Joint Genome Institute"/>
            <person name="Gugger M."/>
            <person name="Coursin T."/>
            <person name="Rippka R."/>
            <person name="Tandeau De Marsac N."/>
            <person name="Huntemann M."/>
            <person name="Wei C.-L."/>
            <person name="Han J."/>
            <person name="Detter J.C."/>
            <person name="Han C."/>
            <person name="Tapia R."/>
            <person name="Chen A."/>
            <person name="Kyrpides N."/>
            <person name="Mavromatis K."/>
            <person name="Markowitz V."/>
            <person name="Szeto E."/>
            <person name="Ivanova N."/>
            <person name="Pagani I."/>
            <person name="Pati A."/>
            <person name="Goodwin L."/>
            <person name="Nordberg H.P."/>
            <person name="Cantor M.N."/>
            <person name="Hua S.X."/>
            <person name="Woyke T."/>
            <person name="Kerfeld C.A."/>
        </authorList>
    </citation>
    <scope>NUCLEOTIDE SEQUENCE [LARGE SCALE GENOMIC DNA]</scope>
    <source>
        <strain evidence="2">ATCC 27169 / PCC 6605</strain>
    </source>
</reference>
<dbReference type="HOGENOM" id="CLU_1500945_0_0_3"/>
<protein>
    <submittedName>
        <fullName evidence="1">Uncharacterized protein</fullName>
    </submittedName>
</protein>
<dbReference type="KEGG" id="cmp:Cha6605_1976"/>
<dbReference type="EMBL" id="CP003600">
    <property type="protein sequence ID" value="AFY93082.1"/>
    <property type="molecule type" value="Genomic_DNA"/>
</dbReference>
<dbReference type="STRING" id="1173020.Cha6605_1976"/>
<sequence length="179" mass="20685">MAQLEVSNLSIQAASEGLDARLYQSGIEQITLQRPAFLQRTDILEEYSRCECQISDAIGVELQFDRLANVAIHIEECLLPGVRVEKTDKRFKWKGTILTIAEERVLVNWEGSERWHTFDELRPLISAKPNIFEIARRKVGSRSVRAGVAQSIQDRPLQPDRIQMELFARIDYRESDLEW</sequence>
<evidence type="ECO:0000313" key="1">
    <source>
        <dbReference type="EMBL" id="AFY93082.1"/>
    </source>
</evidence>
<evidence type="ECO:0000313" key="2">
    <source>
        <dbReference type="Proteomes" id="UP000010366"/>
    </source>
</evidence>
<gene>
    <name evidence="1" type="ORF">Cha6605_1976</name>
</gene>
<organism evidence="1 2">
    <name type="scientific">Chamaesiphon minutus (strain ATCC 27169 / PCC 6605)</name>
    <dbReference type="NCBI Taxonomy" id="1173020"/>
    <lineage>
        <taxon>Bacteria</taxon>
        <taxon>Bacillati</taxon>
        <taxon>Cyanobacteriota</taxon>
        <taxon>Cyanophyceae</taxon>
        <taxon>Gomontiellales</taxon>
        <taxon>Chamaesiphonaceae</taxon>
        <taxon>Chamaesiphon</taxon>
    </lineage>
</organism>
<proteinExistence type="predicted"/>